<dbReference type="GO" id="GO:0016301">
    <property type="term" value="F:kinase activity"/>
    <property type="evidence" value="ECO:0007669"/>
    <property type="project" value="UniProtKB-KW"/>
</dbReference>
<evidence type="ECO:0000256" key="3">
    <source>
        <dbReference type="ARBA" id="ARBA00024387"/>
    </source>
</evidence>
<dbReference type="PROSITE" id="PS51831">
    <property type="entry name" value="HD"/>
    <property type="match status" value="1"/>
</dbReference>
<dbReference type="STRING" id="1908258.BKK48_04015"/>
<dbReference type="SUPFAM" id="SSF81271">
    <property type="entry name" value="TGS-like"/>
    <property type="match status" value="1"/>
</dbReference>
<dbReference type="GO" id="GO:0005886">
    <property type="term" value="C:plasma membrane"/>
    <property type="evidence" value="ECO:0007669"/>
    <property type="project" value="TreeGrafter"/>
</dbReference>
<comment type="caution">
    <text evidence="9">The sequence shown here is derived from an EMBL/GenBank/DDBJ whole genome shotgun (WGS) entry which is preliminary data.</text>
</comment>
<dbReference type="AlphaFoldDB" id="A0A1V3IAC8"/>
<dbReference type="InterPro" id="IPR033655">
    <property type="entry name" value="TGS_RelA/SpoT"/>
</dbReference>
<feature type="domain" description="ACT" evidence="6">
    <location>
        <begin position="628"/>
        <end position="702"/>
    </location>
</feature>
<dbReference type="PANTHER" id="PTHR21262:SF36">
    <property type="entry name" value="BIFUNCTIONAL (P)PPGPP SYNTHASE_HYDROLASE SPOT"/>
    <property type="match status" value="1"/>
</dbReference>
<dbReference type="OrthoDB" id="9805041at2"/>
<dbReference type="GO" id="GO:0015970">
    <property type="term" value="P:guanosine tetraphosphate biosynthetic process"/>
    <property type="evidence" value="ECO:0007669"/>
    <property type="project" value="UniProtKB-UniPathway"/>
</dbReference>
<dbReference type="InterPro" id="IPR004811">
    <property type="entry name" value="RelA/Spo_fam"/>
</dbReference>
<dbReference type="InterPro" id="IPR043519">
    <property type="entry name" value="NT_sf"/>
</dbReference>
<organism evidence="9 10">
    <name type="scientific">Rodentibacter heidelbergensis</name>
    <dbReference type="NCBI Taxonomy" id="1908258"/>
    <lineage>
        <taxon>Bacteria</taxon>
        <taxon>Pseudomonadati</taxon>
        <taxon>Pseudomonadota</taxon>
        <taxon>Gammaproteobacteria</taxon>
        <taxon>Pasteurellales</taxon>
        <taxon>Pasteurellaceae</taxon>
        <taxon>Rodentibacter</taxon>
    </lineage>
</organism>
<dbReference type="SUPFAM" id="SSF81301">
    <property type="entry name" value="Nucleotidyltransferase"/>
    <property type="match status" value="1"/>
</dbReference>
<comment type="function">
    <text evidence="5">In eubacteria ppGpp (guanosine 3'-diphosphate 5'-diphosphate) is a mediator of the stringent response that coordinates a variety of cellular activities in response to changes in nutritional abundance.</text>
</comment>
<dbReference type="GO" id="GO:0008893">
    <property type="term" value="F:guanosine-3',5'-bis(diphosphate) 3'-diphosphatase activity"/>
    <property type="evidence" value="ECO:0007669"/>
    <property type="project" value="UniProtKB-EC"/>
</dbReference>
<evidence type="ECO:0000256" key="1">
    <source>
        <dbReference type="ARBA" id="ARBA00022801"/>
    </source>
</evidence>
<reference evidence="9 10" key="1">
    <citation type="submission" date="2016-10" db="EMBL/GenBank/DDBJ databases">
        <title>Rodentibacter gen. nov. and new species.</title>
        <authorList>
            <person name="Christensen H."/>
        </authorList>
    </citation>
    <scope>NUCLEOTIDE SEQUENCE [LARGE SCALE GENOMIC DNA]</scope>
    <source>
        <strain evidence="9 10">Ac69</strain>
    </source>
</reference>
<dbReference type="InterPro" id="IPR007685">
    <property type="entry name" value="RelA_SpoT"/>
</dbReference>
<dbReference type="CDD" id="cd05399">
    <property type="entry name" value="NT_Rel-Spo_like"/>
    <property type="match status" value="1"/>
</dbReference>
<dbReference type="Proteomes" id="UP000189437">
    <property type="component" value="Unassembled WGS sequence"/>
</dbReference>
<evidence type="ECO:0000259" key="7">
    <source>
        <dbReference type="PROSITE" id="PS51831"/>
    </source>
</evidence>
<dbReference type="InterPro" id="IPR003607">
    <property type="entry name" value="HD/PDEase_dom"/>
</dbReference>
<dbReference type="InterPro" id="IPR004095">
    <property type="entry name" value="TGS"/>
</dbReference>
<dbReference type="PROSITE" id="PS51671">
    <property type="entry name" value="ACT"/>
    <property type="match status" value="1"/>
</dbReference>
<comment type="similarity">
    <text evidence="5">Belongs to the relA/spoT family.</text>
</comment>
<dbReference type="NCBIfam" id="TIGR00691">
    <property type="entry name" value="spoT_relA"/>
    <property type="match status" value="1"/>
</dbReference>
<feature type="domain" description="TGS" evidence="8">
    <location>
        <begin position="387"/>
        <end position="448"/>
    </location>
</feature>
<dbReference type="CDD" id="cd01668">
    <property type="entry name" value="TGS_RSH"/>
    <property type="match status" value="1"/>
</dbReference>
<dbReference type="SMART" id="SM00954">
    <property type="entry name" value="RelA_SpoT"/>
    <property type="match status" value="1"/>
</dbReference>
<evidence type="ECO:0000313" key="9">
    <source>
        <dbReference type="EMBL" id="OOF36987.1"/>
    </source>
</evidence>
<dbReference type="CDD" id="cd00077">
    <property type="entry name" value="HDc"/>
    <property type="match status" value="1"/>
</dbReference>
<dbReference type="Pfam" id="PF02824">
    <property type="entry name" value="TGS"/>
    <property type="match status" value="1"/>
</dbReference>
<dbReference type="NCBIfam" id="NF008303">
    <property type="entry name" value="PRK11092.1"/>
    <property type="match status" value="1"/>
</dbReference>
<keyword evidence="1" id="KW-0378">Hydrolase</keyword>
<dbReference type="FunFam" id="3.30.460.10:FF:000001">
    <property type="entry name" value="GTP pyrophosphokinase RelA"/>
    <property type="match status" value="1"/>
</dbReference>
<dbReference type="Pfam" id="PF13291">
    <property type="entry name" value="ACT_4"/>
    <property type="match status" value="1"/>
</dbReference>
<dbReference type="Gene3D" id="3.10.20.30">
    <property type="match status" value="1"/>
</dbReference>
<proteinExistence type="inferred from homology"/>
<dbReference type="SUPFAM" id="SSF109604">
    <property type="entry name" value="HD-domain/PDEase-like"/>
    <property type="match status" value="1"/>
</dbReference>
<keyword evidence="9" id="KW-0418">Kinase</keyword>
<dbReference type="InterPro" id="IPR012675">
    <property type="entry name" value="Beta-grasp_dom_sf"/>
</dbReference>
<dbReference type="UniPathway" id="UPA00908">
    <property type="reaction ID" value="UER00886"/>
</dbReference>
<name>A0A1V3IAC8_9PAST</name>
<evidence type="ECO:0000256" key="2">
    <source>
        <dbReference type="ARBA" id="ARBA00024329"/>
    </source>
</evidence>
<sequence>MELFADLNRIIQGYLPTDQIELVKRAFIIARDAHEGQFRSSGEPYITHPVAVASIIAQMHLDHEAVMAALLHDVIEDTPYTEAQLSAEFGTSVAEIVDGVSKLDKLKFRTRQEAQVENFRKMILAMTRDIRVVLIKLADRTHNMRTLGALRPDKRRRIAKETLEIYCPLAHRLGIEHIKNELEDLSFKAMHPHRYDVLKKLVEVARNNRQELIERISNEISVRLENAGIVARVWGREKHLYKIYQKMRAKDQEFHSIMDIYAFRIIVKTVDDCYRVLGQIHNLYKPRPGRVKDYIAVPKANGYQSLQTSMIGPHGVPVEVHIHTEDMEQVAEMGVTAYWGNNEKGKQDSTTAQIRAQRWLQHLVEIQQSVGNSFEFIENVKSEFFPKEIFVFTPKGRIVELPKGATAVDFAYAVHSDVGNTCIGATVEHKPYPLSKALESGQTVNIITNPHAHPEANWLNFVVTARAKTRIRHYLKQRCADDAIKQGKTELNLALQPHSLDGLSAQQIQLTLEALKLSSLDELLREIGLGNLLAPVVAHQLMGEQIEVDVDGNSQNHSNTLMISPVLMANTQFAQCCHPIPGDPIVGYSTSNNGLVIHHCQCGNLKNAHQLAQAKWENVQSAVNFDAELQVEILNEQGALPSLMTAITASEGGIQNIWTEELENSLLLVILQISVKDLKQLENVLHRIKGITGVVSAKRNINA</sequence>
<dbReference type="InterPro" id="IPR002912">
    <property type="entry name" value="ACT_dom"/>
</dbReference>
<dbReference type="FunFam" id="3.10.20.30:FF:000002">
    <property type="entry name" value="GTP pyrophosphokinase (RelA/SpoT)"/>
    <property type="match status" value="1"/>
</dbReference>
<keyword evidence="9" id="KW-0808">Transferase</keyword>
<dbReference type="EMBL" id="MLHH01000008">
    <property type="protein sequence ID" value="OOF36987.1"/>
    <property type="molecule type" value="Genomic_DNA"/>
</dbReference>
<evidence type="ECO:0000256" key="5">
    <source>
        <dbReference type="RuleBase" id="RU003847"/>
    </source>
</evidence>
<dbReference type="PANTHER" id="PTHR21262">
    <property type="entry name" value="GUANOSINE-3',5'-BIS DIPHOSPHATE 3'-PYROPHOSPHOHYDROLASE"/>
    <property type="match status" value="1"/>
</dbReference>
<dbReference type="GO" id="GO:0008728">
    <property type="term" value="F:GTP diphosphokinase activity"/>
    <property type="evidence" value="ECO:0007669"/>
    <property type="project" value="TreeGrafter"/>
</dbReference>
<gene>
    <name evidence="9" type="ORF">BKK48_04015</name>
</gene>
<dbReference type="Pfam" id="PF13328">
    <property type="entry name" value="HD_4"/>
    <property type="match status" value="1"/>
</dbReference>
<dbReference type="Pfam" id="PF04607">
    <property type="entry name" value="RelA_SpoT"/>
    <property type="match status" value="1"/>
</dbReference>
<comment type="pathway">
    <text evidence="2">Purine metabolism; ppGpp biosynthesis; ppGpp from GDP: step 1/1.</text>
</comment>
<dbReference type="Gene3D" id="1.10.3210.10">
    <property type="entry name" value="Hypothetical protein af1432"/>
    <property type="match status" value="1"/>
</dbReference>
<evidence type="ECO:0000259" key="6">
    <source>
        <dbReference type="PROSITE" id="PS51671"/>
    </source>
</evidence>
<dbReference type="GO" id="GO:0015949">
    <property type="term" value="P:nucleobase-containing small molecule interconversion"/>
    <property type="evidence" value="ECO:0007669"/>
    <property type="project" value="UniProtKB-ARBA"/>
</dbReference>
<comment type="catalytic activity">
    <reaction evidence="4">
        <text>guanosine 3',5'-bis(diphosphate) + H2O = GDP + diphosphate + H(+)</text>
        <dbReference type="Rhea" id="RHEA:14253"/>
        <dbReference type="ChEBI" id="CHEBI:15377"/>
        <dbReference type="ChEBI" id="CHEBI:15378"/>
        <dbReference type="ChEBI" id="CHEBI:33019"/>
        <dbReference type="ChEBI" id="CHEBI:58189"/>
        <dbReference type="ChEBI" id="CHEBI:77828"/>
        <dbReference type="EC" id="3.1.7.2"/>
    </reaction>
</comment>
<dbReference type="InterPro" id="IPR006674">
    <property type="entry name" value="HD_domain"/>
</dbReference>
<dbReference type="Gene3D" id="3.30.460.10">
    <property type="entry name" value="Beta Polymerase, domain 2"/>
    <property type="match status" value="1"/>
</dbReference>
<protein>
    <recommendedName>
        <fullName evidence="3">guanosine-3',5'-bis(diphosphate) 3'-diphosphatase</fullName>
        <ecNumber evidence="3">3.1.7.2</ecNumber>
    </recommendedName>
</protein>
<keyword evidence="10" id="KW-1185">Reference proteome</keyword>
<dbReference type="SMART" id="SM00471">
    <property type="entry name" value="HDc"/>
    <property type="match status" value="1"/>
</dbReference>
<dbReference type="CDD" id="cd04876">
    <property type="entry name" value="ACT_RelA-SpoT"/>
    <property type="match status" value="1"/>
</dbReference>
<dbReference type="EC" id="3.1.7.2" evidence="3"/>
<dbReference type="FunFam" id="1.10.3210.10:FF:000001">
    <property type="entry name" value="GTP pyrophosphokinase RelA"/>
    <property type="match status" value="1"/>
</dbReference>
<dbReference type="InterPro" id="IPR012676">
    <property type="entry name" value="TGS-like"/>
</dbReference>
<evidence type="ECO:0000313" key="10">
    <source>
        <dbReference type="Proteomes" id="UP000189437"/>
    </source>
</evidence>
<evidence type="ECO:0000256" key="4">
    <source>
        <dbReference type="ARBA" id="ARBA00047968"/>
    </source>
</evidence>
<dbReference type="RefSeq" id="WP_077426883.1">
    <property type="nucleotide sequence ID" value="NZ_MLHH01000008.1"/>
</dbReference>
<feature type="domain" description="HD" evidence="7">
    <location>
        <begin position="45"/>
        <end position="144"/>
    </location>
</feature>
<evidence type="ECO:0000259" key="8">
    <source>
        <dbReference type="PROSITE" id="PS51880"/>
    </source>
</evidence>
<dbReference type="PROSITE" id="PS51880">
    <property type="entry name" value="TGS"/>
    <property type="match status" value="1"/>
</dbReference>
<accession>A0A1V3IAC8</accession>
<dbReference type="GO" id="GO:0042594">
    <property type="term" value="P:response to starvation"/>
    <property type="evidence" value="ECO:0007669"/>
    <property type="project" value="TreeGrafter"/>
</dbReference>
<dbReference type="Gene3D" id="3.30.70.260">
    <property type="match status" value="1"/>
</dbReference>